<dbReference type="AlphaFoldDB" id="A0A191WCJ7"/>
<evidence type="ECO:0000313" key="1">
    <source>
        <dbReference type="EMBL" id="ANJ25986.1"/>
    </source>
</evidence>
<dbReference type="STRING" id="453304.ATC03_03795"/>
<dbReference type="OrthoDB" id="9810734at2"/>
<dbReference type="Proteomes" id="UP000078437">
    <property type="component" value="Chromosome"/>
</dbReference>
<keyword evidence="2" id="KW-1185">Reference proteome</keyword>
<dbReference type="EMBL" id="CP013979">
    <property type="protein sequence ID" value="ANJ25986.1"/>
    <property type="molecule type" value="Genomic_DNA"/>
</dbReference>
<reference evidence="1 2" key="1">
    <citation type="journal article" date="2016" name="Int. J. Syst. Evol. Microbiol.">
        <title>Agromyces aureus sp. nov., isolated from the rhizosphere of Salix caprea L. grown in a heavy-metal-contaminated soil.</title>
        <authorList>
            <person name="Corretto E."/>
            <person name="Antonielli L."/>
            <person name="Sessitsch A."/>
            <person name="Compant S."/>
            <person name="Gorfer M."/>
            <person name="Kuffner M."/>
            <person name="Brader G."/>
        </authorList>
    </citation>
    <scope>NUCLEOTIDE SEQUENCE [LARGE SCALE GENOMIC DNA]</scope>
    <source>
        <strain evidence="1 2">AR33</strain>
    </source>
</reference>
<reference evidence="2" key="2">
    <citation type="submission" date="2016-01" db="EMBL/GenBank/DDBJ databases">
        <title>Complete genome sequence of Agromyces aureus AR33T and comparison with related organisms.</title>
        <authorList>
            <person name="Corretto E."/>
            <person name="Antonielli L."/>
            <person name="Sessitsch A."/>
            <person name="Brader G."/>
        </authorList>
    </citation>
    <scope>NUCLEOTIDE SEQUENCE [LARGE SCALE GENOMIC DNA]</scope>
    <source>
        <strain evidence="2">AR33</strain>
    </source>
</reference>
<name>A0A191WCJ7_9MICO</name>
<evidence type="ECO:0000313" key="2">
    <source>
        <dbReference type="Proteomes" id="UP000078437"/>
    </source>
</evidence>
<gene>
    <name evidence="1" type="ORF">ATC03_03795</name>
</gene>
<accession>A0A191WCJ7</accession>
<proteinExistence type="predicted"/>
<protein>
    <submittedName>
        <fullName evidence="1">Uncharacterized protein</fullName>
    </submittedName>
</protein>
<sequence length="95" mass="10351">MHSYTLSLRYRLGGLAPEIIEIAPPYTRTALMPVNLVDPRAMPLAEFLDETMAALESGDPEAYVPRARARADAHRPDEVGATARFNDLMQAAPAG</sequence>
<dbReference type="RefSeq" id="WP_067873281.1">
    <property type="nucleotide sequence ID" value="NZ_CP013979.1"/>
</dbReference>
<dbReference type="KEGG" id="agy:ATC03_03795"/>
<organism evidence="1 2">
    <name type="scientific">Agromyces aureus</name>
    <dbReference type="NCBI Taxonomy" id="453304"/>
    <lineage>
        <taxon>Bacteria</taxon>
        <taxon>Bacillati</taxon>
        <taxon>Actinomycetota</taxon>
        <taxon>Actinomycetes</taxon>
        <taxon>Micrococcales</taxon>
        <taxon>Microbacteriaceae</taxon>
        <taxon>Agromyces</taxon>
    </lineage>
</organism>